<dbReference type="InterPro" id="IPR002913">
    <property type="entry name" value="START_lipid-bd_dom"/>
</dbReference>
<dbReference type="CDD" id="cd08875">
    <property type="entry name" value="START_ArGLABRA2_like"/>
    <property type="match status" value="1"/>
</dbReference>
<evidence type="ECO:0000259" key="14">
    <source>
        <dbReference type="PROSITE" id="PS50848"/>
    </source>
</evidence>
<evidence type="ECO:0000256" key="1">
    <source>
        <dbReference type="ARBA" id="ARBA00004123"/>
    </source>
</evidence>
<evidence type="ECO:0000256" key="8">
    <source>
        <dbReference type="ARBA" id="ARBA00023242"/>
    </source>
</evidence>
<evidence type="ECO:0000313" key="16">
    <source>
        <dbReference type="Proteomes" id="UP001341281"/>
    </source>
</evidence>
<evidence type="ECO:0000256" key="11">
    <source>
        <dbReference type="SAM" id="Coils"/>
    </source>
</evidence>
<feature type="domain" description="START" evidence="14">
    <location>
        <begin position="167"/>
        <end position="411"/>
    </location>
</feature>
<dbReference type="PROSITE" id="PS50848">
    <property type="entry name" value="START"/>
    <property type="match status" value="1"/>
</dbReference>
<evidence type="ECO:0000256" key="9">
    <source>
        <dbReference type="PROSITE-ProRule" id="PRU00108"/>
    </source>
</evidence>
<accession>A0AAQ3T909</accession>
<evidence type="ECO:0000256" key="10">
    <source>
        <dbReference type="RuleBase" id="RU000682"/>
    </source>
</evidence>
<dbReference type="Pfam" id="PF25797">
    <property type="entry name" value="PDF2_C"/>
    <property type="match status" value="1"/>
</dbReference>
<keyword evidence="3" id="KW-0805">Transcription regulation</keyword>
<feature type="DNA-binding region" description="Homeobox" evidence="9">
    <location>
        <begin position="12"/>
        <end position="58"/>
    </location>
</feature>
<dbReference type="InterPro" id="IPR023393">
    <property type="entry name" value="START-like_dom_sf"/>
</dbReference>
<feature type="coiled-coil region" evidence="11">
    <location>
        <begin position="56"/>
        <end position="123"/>
    </location>
</feature>
<dbReference type="PANTHER" id="PTHR45654:SF24">
    <property type="entry name" value="HOMEOBOX-LEUCINE ZIPPER PROTEIN GLABRA 2"/>
    <property type="match status" value="1"/>
</dbReference>
<dbReference type="Gene3D" id="3.30.530.20">
    <property type="match status" value="1"/>
</dbReference>
<dbReference type="SUPFAM" id="SSF55961">
    <property type="entry name" value="Bet v1-like"/>
    <property type="match status" value="2"/>
</dbReference>
<keyword evidence="7" id="KW-0804">Transcription</keyword>
<dbReference type="Gene3D" id="1.10.10.60">
    <property type="entry name" value="Homeodomain-like"/>
    <property type="match status" value="1"/>
</dbReference>
<dbReference type="EMBL" id="CP144748">
    <property type="protein sequence ID" value="WVZ68761.1"/>
    <property type="molecule type" value="Genomic_DNA"/>
</dbReference>
<keyword evidence="5 9" id="KW-0238">DNA-binding</keyword>
<evidence type="ECO:0000256" key="5">
    <source>
        <dbReference type="ARBA" id="ARBA00023125"/>
    </source>
</evidence>
<dbReference type="CDD" id="cd00086">
    <property type="entry name" value="homeodomain"/>
    <property type="match status" value="1"/>
</dbReference>
<evidence type="ECO:0000256" key="7">
    <source>
        <dbReference type="ARBA" id="ARBA00023163"/>
    </source>
</evidence>
<dbReference type="SUPFAM" id="SSF46689">
    <property type="entry name" value="Homeodomain-like"/>
    <property type="match status" value="1"/>
</dbReference>
<dbReference type="GO" id="GO:0008289">
    <property type="term" value="F:lipid binding"/>
    <property type="evidence" value="ECO:0007669"/>
    <property type="project" value="InterPro"/>
</dbReference>
<evidence type="ECO:0000256" key="12">
    <source>
        <dbReference type="SAM" id="MobiDB-lite"/>
    </source>
</evidence>
<feature type="domain" description="Homeobox" evidence="13">
    <location>
        <begin position="10"/>
        <end position="57"/>
    </location>
</feature>
<dbReference type="PROSITE" id="PS50071">
    <property type="entry name" value="HOMEOBOX_2"/>
    <property type="match status" value="1"/>
</dbReference>
<evidence type="ECO:0000259" key="13">
    <source>
        <dbReference type="PROSITE" id="PS50071"/>
    </source>
</evidence>
<gene>
    <name evidence="15" type="ORF">U9M48_017657</name>
</gene>
<dbReference type="Proteomes" id="UP001341281">
    <property type="component" value="Chromosome 04"/>
</dbReference>
<organism evidence="15 16">
    <name type="scientific">Paspalum notatum var. saurae</name>
    <dbReference type="NCBI Taxonomy" id="547442"/>
    <lineage>
        <taxon>Eukaryota</taxon>
        <taxon>Viridiplantae</taxon>
        <taxon>Streptophyta</taxon>
        <taxon>Embryophyta</taxon>
        <taxon>Tracheophyta</taxon>
        <taxon>Spermatophyta</taxon>
        <taxon>Magnoliopsida</taxon>
        <taxon>Liliopsida</taxon>
        <taxon>Poales</taxon>
        <taxon>Poaceae</taxon>
        <taxon>PACMAD clade</taxon>
        <taxon>Panicoideae</taxon>
        <taxon>Andropogonodae</taxon>
        <taxon>Paspaleae</taxon>
        <taxon>Paspalinae</taxon>
        <taxon>Paspalum</taxon>
    </lineage>
</organism>
<dbReference type="Pfam" id="PF01852">
    <property type="entry name" value="START"/>
    <property type="match status" value="1"/>
</dbReference>
<dbReference type="AlphaFoldDB" id="A0AAQ3T909"/>
<dbReference type="InterPro" id="IPR009057">
    <property type="entry name" value="Homeodomain-like_sf"/>
</dbReference>
<dbReference type="PANTHER" id="PTHR45654">
    <property type="entry name" value="HOMEOBOX-LEUCINE ZIPPER PROTEIN MERISTEM L1"/>
    <property type="match status" value="1"/>
</dbReference>
<evidence type="ECO:0000256" key="3">
    <source>
        <dbReference type="ARBA" id="ARBA00023015"/>
    </source>
</evidence>
<evidence type="ECO:0000256" key="2">
    <source>
        <dbReference type="ARBA" id="ARBA00006789"/>
    </source>
</evidence>
<reference evidence="15 16" key="1">
    <citation type="submission" date="2024-02" db="EMBL/GenBank/DDBJ databases">
        <title>High-quality chromosome-scale genome assembly of Pensacola bahiagrass (Paspalum notatum Flugge var. saurae).</title>
        <authorList>
            <person name="Vega J.M."/>
            <person name="Podio M."/>
            <person name="Orjuela J."/>
            <person name="Siena L.A."/>
            <person name="Pessino S.C."/>
            <person name="Combes M.C."/>
            <person name="Mariac C."/>
            <person name="Albertini E."/>
            <person name="Pupilli F."/>
            <person name="Ortiz J.P.A."/>
            <person name="Leblanc O."/>
        </authorList>
    </citation>
    <scope>NUCLEOTIDE SEQUENCE [LARGE SCALE GENOMIC DNA]</scope>
    <source>
        <strain evidence="15">R1</strain>
        <tissue evidence="15">Leaf</tissue>
    </source>
</reference>
<name>A0AAQ3T909_PASNO</name>
<evidence type="ECO:0000256" key="6">
    <source>
        <dbReference type="ARBA" id="ARBA00023155"/>
    </source>
</evidence>
<feature type="region of interest" description="Disordered" evidence="12">
    <location>
        <begin position="461"/>
        <end position="483"/>
    </location>
</feature>
<keyword evidence="6 9" id="KW-0371">Homeobox</keyword>
<keyword evidence="8 9" id="KW-0539">Nucleus</keyword>
<dbReference type="GO" id="GO:0005634">
    <property type="term" value="C:nucleus"/>
    <property type="evidence" value="ECO:0007669"/>
    <property type="project" value="UniProtKB-SubCell"/>
</dbReference>
<dbReference type="SMART" id="SM00234">
    <property type="entry name" value="START"/>
    <property type="match status" value="1"/>
</dbReference>
<dbReference type="InterPro" id="IPR042160">
    <property type="entry name" value="HD-Zip_IV"/>
</dbReference>
<keyword evidence="4 11" id="KW-0175">Coiled coil</keyword>
<dbReference type="GO" id="GO:0003677">
    <property type="term" value="F:DNA binding"/>
    <property type="evidence" value="ECO:0007669"/>
    <property type="project" value="UniProtKB-UniRule"/>
</dbReference>
<dbReference type="SMART" id="SM00389">
    <property type="entry name" value="HOX"/>
    <property type="match status" value="1"/>
</dbReference>
<dbReference type="InterPro" id="IPR057993">
    <property type="entry name" value="HD-Zip_IV_C"/>
</dbReference>
<dbReference type="InterPro" id="IPR001356">
    <property type="entry name" value="HD"/>
</dbReference>
<comment type="similarity">
    <text evidence="2">Belongs to the HD-ZIP homeobox family. Class IV subfamily.</text>
</comment>
<protein>
    <submittedName>
        <fullName evidence="15">Uncharacterized protein</fullName>
    </submittedName>
</protein>
<evidence type="ECO:0000313" key="15">
    <source>
        <dbReference type="EMBL" id="WVZ68761.1"/>
    </source>
</evidence>
<sequence length="684" mass="74448">MLFGQASVSEIDELTRVFKEFPHPDEKQRRQLGQQLGLSARQVKFWFQNRRTQIKAVEERHENSLLKSELEKLQEENRAMRELAKKPPLCPNYGFAAAAGTEENQLRLEITRLKAEIKRLRRALGSDGADADAVASSISPSSCPARAIQASNMMTSLGGYVDVGGLLGYDKTRILELAGRALDELATMCSSGEPLWVRSVETCRDILHYDEYARLFRHDDDTGDQRLAAWSVEASRETGVVYMDATQLVNAFIDVNQWKDMFPSMVAMAATLGVIHAGEDDHRDGVVQTMFAEVQTLTPMVPTREFRFVRHCKKLDADKWAIVDVSFDDSEPEAQTPSATPWVWLRKPSGCIVEEQTNGRCKVTWVEHATCRQAAVPSMYRRAATATASGVAFGARRWVAALQLHCERRIFSVATNIPSRNSNGRVATPAGRRSVLKLAHRMTSSLCGVLGGSRDLAWNSTASHHGGGGQGVRVTSRKSTGEPGEPQGLIACAVASACLPVSPAAIFDFLRDESRRHEWDSMLPGEVQSYASVAKGKDRGNSVTAYAPRSSTERAENGKWILQDSSTSPYESILAYAHIDAALLRPVIDGHDSSGVPVLPYGLAVTPDGLEAKPEVIMARKEEAGAAAEAAAGSLVTVAFQALASSSATDGAPLPTDAVVETVTRLASCTLSRIKSALWCGEDC</sequence>
<comment type="subcellular location">
    <subcellularLocation>
        <location evidence="1 9 10">Nucleus</location>
    </subcellularLocation>
</comment>
<keyword evidence="16" id="KW-1185">Reference proteome</keyword>
<dbReference type="Pfam" id="PF00046">
    <property type="entry name" value="Homeodomain"/>
    <property type="match status" value="1"/>
</dbReference>
<evidence type="ECO:0000256" key="4">
    <source>
        <dbReference type="ARBA" id="ARBA00023054"/>
    </source>
</evidence>
<proteinExistence type="inferred from homology"/>